<proteinExistence type="predicted"/>
<evidence type="ECO:0000256" key="3">
    <source>
        <dbReference type="ARBA" id="ARBA00022475"/>
    </source>
</evidence>
<feature type="domain" description="ABC transporter" evidence="11">
    <location>
        <begin position="6"/>
        <end position="242"/>
    </location>
</feature>
<dbReference type="PROSITE" id="PS50893">
    <property type="entry name" value="ABC_TRANSPORTER_2"/>
    <property type="match status" value="1"/>
</dbReference>
<reference evidence="12" key="1">
    <citation type="submission" date="2022-10" db="EMBL/GenBank/DDBJ databases">
        <title>Completed Genome Sequence of two octocoral isolated bacterium, Endozoicomonas euniceicola EF212T and Endozoicomonas gorgoniicola PS125T.</title>
        <authorList>
            <person name="Chiou Y.-J."/>
            <person name="Chen Y.-H."/>
        </authorList>
    </citation>
    <scope>NUCLEOTIDE SEQUENCE</scope>
    <source>
        <strain evidence="12">EF212</strain>
    </source>
</reference>
<dbReference type="SUPFAM" id="SSF52540">
    <property type="entry name" value="P-loop containing nucleoside triphosphate hydrolases"/>
    <property type="match status" value="1"/>
</dbReference>
<feature type="compositionally biased region" description="Polar residues" evidence="10">
    <location>
        <begin position="275"/>
        <end position="284"/>
    </location>
</feature>
<evidence type="ECO:0000259" key="11">
    <source>
        <dbReference type="PROSITE" id="PS50893"/>
    </source>
</evidence>
<gene>
    <name evidence="12" type="ORF">NX720_08155</name>
</gene>
<organism evidence="12 13">
    <name type="scientific">Endozoicomonas euniceicola</name>
    <dbReference type="NCBI Taxonomy" id="1234143"/>
    <lineage>
        <taxon>Bacteria</taxon>
        <taxon>Pseudomonadati</taxon>
        <taxon>Pseudomonadota</taxon>
        <taxon>Gammaproteobacteria</taxon>
        <taxon>Oceanospirillales</taxon>
        <taxon>Endozoicomonadaceae</taxon>
        <taxon>Endozoicomonas</taxon>
    </lineage>
</organism>
<keyword evidence="13" id="KW-1185">Reference proteome</keyword>
<dbReference type="Gene3D" id="3.40.50.300">
    <property type="entry name" value="P-loop containing nucleotide triphosphate hydrolases"/>
    <property type="match status" value="1"/>
</dbReference>
<evidence type="ECO:0000256" key="8">
    <source>
        <dbReference type="ARBA" id="ARBA00023065"/>
    </source>
</evidence>
<dbReference type="PANTHER" id="PTHR42771">
    <property type="entry name" value="IRON(3+)-HYDROXAMATE IMPORT ATP-BINDING PROTEIN FHUC"/>
    <property type="match status" value="1"/>
</dbReference>
<evidence type="ECO:0000313" key="12">
    <source>
        <dbReference type="EMBL" id="UYM17866.1"/>
    </source>
</evidence>
<evidence type="ECO:0000256" key="1">
    <source>
        <dbReference type="ARBA" id="ARBA00004202"/>
    </source>
</evidence>
<dbReference type="PROSITE" id="PS00211">
    <property type="entry name" value="ABC_TRANSPORTER_1"/>
    <property type="match status" value="1"/>
</dbReference>
<dbReference type="CDD" id="cd03214">
    <property type="entry name" value="ABC_Iron-Siderophores_B12_Hemin"/>
    <property type="match status" value="1"/>
</dbReference>
<dbReference type="PANTHER" id="PTHR42771:SF2">
    <property type="entry name" value="IRON(3+)-HYDROXAMATE IMPORT ATP-BINDING PROTEIN FHUC"/>
    <property type="match status" value="1"/>
</dbReference>
<dbReference type="SMART" id="SM00382">
    <property type="entry name" value="AAA"/>
    <property type="match status" value="1"/>
</dbReference>
<evidence type="ECO:0000256" key="5">
    <source>
        <dbReference type="ARBA" id="ARBA00022741"/>
    </source>
</evidence>
<evidence type="ECO:0000256" key="4">
    <source>
        <dbReference type="ARBA" id="ARBA00022496"/>
    </source>
</evidence>
<keyword evidence="4" id="KW-0410">Iron transport</keyword>
<accession>A0ABY6H0R1</accession>
<evidence type="ECO:0000256" key="9">
    <source>
        <dbReference type="ARBA" id="ARBA00023136"/>
    </source>
</evidence>
<dbReference type="Pfam" id="PF00005">
    <property type="entry name" value="ABC_tran"/>
    <property type="match status" value="1"/>
</dbReference>
<dbReference type="GO" id="GO:0005524">
    <property type="term" value="F:ATP binding"/>
    <property type="evidence" value="ECO:0007669"/>
    <property type="project" value="UniProtKB-KW"/>
</dbReference>
<dbReference type="RefSeq" id="WP_262600607.1">
    <property type="nucleotide sequence ID" value="NZ_CP103300.1"/>
</dbReference>
<keyword evidence="9" id="KW-0472">Membrane</keyword>
<keyword evidence="7" id="KW-0408">Iron</keyword>
<sequence>MEASSFSLQQVSFNVAKRSILAPVSLEIPSGKITAILGPNGSGKSTLLKLLSGLSPVSSGEIQLLGKPMAEYNRKELAKLLTMLPQHSPVPLGMKVADLVACGRHPYAGPFGRLQTTDRQAIHEALVRVGMSDVAGHVVDHLSGGEMQRVWLAMVLAQQTGILLLDEPTSWLDISHQQKLLDTIRTLNQEQKLTIVWVLHDLNQALQYSDHVILIKAGKLVQDGPARTVINERTIYEVFDIETRKVTLEPEGQTLFIPGSASLDGSSSERFKNPANKSLTMEVA</sequence>
<evidence type="ECO:0000256" key="7">
    <source>
        <dbReference type="ARBA" id="ARBA00023004"/>
    </source>
</evidence>
<dbReference type="InterPro" id="IPR051535">
    <property type="entry name" value="Siderophore_ABC-ATPase"/>
</dbReference>
<keyword evidence="6 12" id="KW-0067">ATP-binding</keyword>
<evidence type="ECO:0000256" key="10">
    <source>
        <dbReference type="SAM" id="MobiDB-lite"/>
    </source>
</evidence>
<evidence type="ECO:0000313" key="13">
    <source>
        <dbReference type="Proteomes" id="UP001163255"/>
    </source>
</evidence>
<evidence type="ECO:0000256" key="6">
    <source>
        <dbReference type="ARBA" id="ARBA00022840"/>
    </source>
</evidence>
<dbReference type="InterPro" id="IPR027417">
    <property type="entry name" value="P-loop_NTPase"/>
</dbReference>
<dbReference type="EMBL" id="CP103300">
    <property type="protein sequence ID" value="UYM17866.1"/>
    <property type="molecule type" value="Genomic_DNA"/>
</dbReference>
<keyword evidence="2" id="KW-0813">Transport</keyword>
<dbReference type="InterPro" id="IPR003593">
    <property type="entry name" value="AAA+_ATPase"/>
</dbReference>
<dbReference type="Proteomes" id="UP001163255">
    <property type="component" value="Chromosome"/>
</dbReference>
<protein>
    <submittedName>
        <fullName evidence="12">ABC transporter ATP-binding protein</fullName>
    </submittedName>
</protein>
<name>A0ABY6H0R1_9GAMM</name>
<dbReference type="InterPro" id="IPR003439">
    <property type="entry name" value="ABC_transporter-like_ATP-bd"/>
</dbReference>
<keyword evidence="5" id="KW-0547">Nucleotide-binding</keyword>
<comment type="subcellular location">
    <subcellularLocation>
        <location evidence="1">Cell membrane</location>
        <topology evidence="1">Peripheral membrane protein</topology>
    </subcellularLocation>
</comment>
<dbReference type="InterPro" id="IPR017871">
    <property type="entry name" value="ABC_transporter-like_CS"/>
</dbReference>
<keyword evidence="8" id="KW-0406">Ion transport</keyword>
<feature type="region of interest" description="Disordered" evidence="10">
    <location>
        <begin position="259"/>
        <end position="284"/>
    </location>
</feature>
<keyword evidence="3" id="KW-1003">Cell membrane</keyword>
<evidence type="ECO:0000256" key="2">
    <source>
        <dbReference type="ARBA" id="ARBA00022448"/>
    </source>
</evidence>